<dbReference type="Pfam" id="PF13462">
    <property type="entry name" value="Thioredoxin_4"/>
    <property type="match status" value="1"/>
</dbReference>
<dbReference type="InterPro" id="IPR036249">
    <property type="entry name" value="Thioredoxin-like_sf"/>
</dbReference>
<feature type="domain" description="Thioredoxin-like fold" evidence="6">
    <location>
        <begin position="47"/>
        <end position="209"/>
    </location>
</feature>
<evidence type="ECO:0000313" key="8">
    <source>
        <dbReference type="Proteomes" id="UP000177349"/>
    </source>
</evidence>
<dbReference type="PANTHER" id="PTHR13887">
    <property type="entry name" value="GLUTATHIONE S-TRANSFERASE KAPPA"/>
    <property type="match status" value="1"/>
</dbReference>
<organism evidence="7 8">
    <name type="scientific">Candidatus Komeilibacteria bacterium RIFCSPLOWO2_01_FULL_53_11</name>
    <dbReference type="NCBI Taxonomy" id="1798552"/>
    <lineage>
        <taxon>Bacteria</taxon>
        <taxon>Candidatus Komeiliibacteriota</taxon>
    </lineage>
</organism>
<keyword evidence="3" id="KW-0560">Oxidoreductase</keyword>
<dbReference type="AlphaFoldDB" id="A0A1G2BWK5"/>
<dbReference type="Proteomes" id="UP000177349">
    <property type="component" value="Unassembled WGS sequence"/>
</dbReference>
<name>A0A1G2BWK5_9BACT</name>
<dbReference type="Gene3D" id="3.40.30.10">
    <property type="entry name" value="Glutaredoxin"/>
    <property type="match status" value="1"/>
</dbReference>
<dbReference type="InterPro" id="IPR012336">
    <property type="entry name" value="Thioredoxin-like_fold"/>
</dbReference>
<dbReference type="SUPFAM" id="SSF52833">
    <property type="entry name" value="Thioredoxin-like"/>
    <property type="match status" value="1"/>
</dbReference>
<evidence type="ECO:0000256" key="4">
    <source>
        <dbReference type="ARBA" id="ARBA00023157"/>
    </source>
</evidence>
<dbReference type="GO" id="GO:0016491">
    <property type="term" value="F:oxidoreductase activity"/>
    <property type="evidence" value="ECO:0007669"/>
    <property type="project" value="UniProtKB-KW"/>
</dbReference>
<evidence type="ECO:0000313" key="7">
    <source>
        <dbReference type="EMBL" id="OGY92710.1"/>
    </source>
</evidence>
<comment type="similarity">
    <text evidence="1">Belongs to the thioredoxin family. DsbA subfamily.</text>
</comment>
<dbReference type="EMBL" id="MHKN01000012">
    <property type="protein sequence ID" value="OGY92710.1"/>
    <property type="molecule type" value="Genomic_DNA"/>
</dbReference>
<comment type="caution">
    <text evidence="7">The sequence shown here is derived from an EMBL/GenBank/DDBJ whole genome shotgun (WGS) entry which is preliminary data.</text>
</comment>
<keyword evidence="2" id="KW-0732">Signal</keyword>
<accession>A0A1G2BWK5</accession>
<evidence type="ECO:0000256" key="5">
    <source>
        <dbReference type="ARBA" id="ARBA00023284"/>
    </source>
</evidence>
<evidence type="ECO:0000256" key="1">
    <source>
        <dbReference type="ARBA" id="ARBA00005791"/>
    </source>
</evidence>
<proteinExistence type="inferred from homology"/>
<evidence type="ECO:0000259" key="6">
    <source>
        <dbReference type="Pfam" id="PF13462"/>
    </source>
</evidence>
<sequence>MKIFFWICITVVIVALGAGFYVLQNAPPEAETSEPTITDRVPLAAQPTDPFKGERDAPVTVILVSSFGCPACKDAAVVADQLLASFPDQVKIVRKDLPESTGASYFAAIAARCAQQQGGNYRYWQYHDILFSRQEELLNFLLYSAWARELGLDVERFDACFDGQQTKALVDANIREGLAAELDSVPYVQINGSKGFAGSVTLGTLREMVQRELDSGI</sequence>
<evidence type="ECO:0000256" key="2">
    <source>
        <dbReference type="ARBA" id="ARBA00022729"/>
    </source>
</evidence>
<keyword evidence="5" id="KW-0676">Redox-active center</keyword>
<keyword evidence="4" id="KW-1015">Disulfide bond</keyword>
<evidence type="ECO:0000256" key="3">
    <source>
        <dbReference type="ARBA" id="ARBA00023002"/>
    </source>
</evidence>
<protein>
    <recommendedName>
        <fullName evidence="6">Thioredoxin-like fold domain-containing protein</fullName>
    </recommendedName>
</protein>
<gene>
    <name evidence="7" type="ORF">A3B31_01630</name>
</gene>
<reference evidence="7 8" key="1">
    <citation type="journal article" date="2016" name="Nat. Commun.">
        <title>Thousands of microbial genomes shed light on interconnected biogeochemical processes in an aquifer system.</title>
        <authorList>
            <person name="Anantharaman K."/>
            <person name="Brown C.T."/>
            <person name="Hug L.A."/>
            <person name="Sharon I."/>
            <person name="Castelle C.J."/>
            <person name="Probst A.J."/>
            <person name="Thomas B.C."/>
            <person name="Singh A."/>
            <person name="Wilkins M.J."/>
            <person name="Karaoz U."/>
            <person name="Brodie E.L."/>
            <person name="Williams K.H."/>
            <person name="Hubbard S.S."/>
            <person name="Banfield J.F."/>
        </authorList>
    </citation>
    <scope>NUCLEOTIDE SEQUENCE [LARGE SCALE GENOMIC DNA]</scope>
</reference>
<dbReference type="PANTHER" id="PTHR13887:SF14">
    <property type="entry name" value="DISULFIDE BOND FORMATION PROTEIN D"/>
    <property type="match status" value="1"/>
</dbReference>